<dbReference type="AlphaFoldDB" id="A0A1F6GG60"/>
<reference evidence="1 2" key="1">
    <citation type="journal article" date="2016" name="Nat. Commun.">
        <title>Thousands of microbial genomes shed light on interconnected biogeochemical processes in an aquifer system.</title>
        <authorList>
            <person name="Anantharaman K."/>
            <person name="Brown C.T."/>
            <person name="Hug L.A."/>
            <person name="Sharon I."/>
            <person name="Castelle C.J."/>
            <person name="Probst A.J."/>
            <person name="Thomas B.C."/>
            <person name="Singh A."/>
            <person name="Wilkins M.J."/>
            <person name="Karaoz U."/>
            <person name="Brodie E.L."/>
            <person name="Williams K.H."/>
            <person name="Hubbard S.S."/>
            <person name="Banfield J.F."/>
        </authorList>
    </citation>
    <scope>NUCLEOTIDE SEQUENCE [LARGE SCALE GENOMIC DNA]</scope>
</reference>
<organism evidence="1 2">
    <name type="scientific">Candidatus Lambdaproteobacteria bacterium RIFOXYD2_FULL_50_16</name>
    <dbReference type="NCBI Taxonomy" id="1817772"/>
    <lineage>
        <taxon>Bacteria</taxon>
        <taxon>Pseudomonadati</taxon>
        <taxon>Pseudomonadota</taxon>
        <taxon>Candidatus Lambdaproteobacteria</taxon>
    </lineage>
</organism>
<evidence type="ECO:0000313" key="2">
    <source>
        <dbReference type="Proteomes" id="UP000178449"/>
    </source>
</evidence>
<dbReference type="STRING" id="1817772.A2527_13205"/>
<sequence length="70" mass="7915">MASRKKKSRSFNPGHEELSKAIAEFVDHGGHIQQITATDTNLDEFLSHKDERSVDEFLMGGNFSMDATRF</sequence>
<dbReference type="Proteomes" id="UP000178449">
    <property type="component" value="Unassembled WGS sequence"/>
</dbReference>
<proteinExistence type="predicted"/>
<name>A0A1F6GG60_9PROT</name>
<dbReference type="EMBL" id="MFNE01000005">
    <property type="protein sequence ID" value="OGG97104.1"/>
    <property type="molecule type" value="Genomic_DNA"/>
</dbReference>
<comment type="caution">
    <text evidence="1">The sequence shown here is derived from an EMBL/GenBank/DDBJ whole genome shotgun (WGS) entry which is preliminary data.</text>
</comment>
<protein>
    <submittedName>
        <fullName evidence="1">Uncharacterized protein</fullName>
    </submittedName>
</protein>
<accession>A0A1F6GG60</accession>
<gene>
    <name evidence="1" type="ORF">A2527_13205</name>
</gene>
<evidence type="ECO:0000313" key="1">
    <source>
        <dbReference type="EMBL" id="OGG97104.1"/>
    </source>
</evidence>